<dbReference type="Proteomes" id="UP000179270">
    <property type="component" value="Unassembled WGS sequence"/>
</dbReference>
<comment type="caution">
    <text evidence="1">The sequence shown here is derived from an EMBL/GenBank/DDBJ whole genome shotgun (WGS) entry which is preliminary data.</text>
</comment>
<sequence length="100" mass="11936">MIDTTELIDYHIGMKTKISIKLANFLKKDLSFIEFAIAMLRDEMAPYEKKYSMKWEEFIKKFEAGKLGDERHWFEWYGLALGTKDWYDTKKEIEKTIGTP</sequence>
<gene>
    <name evidence="1" type="ORF">A3A74_02160</name>
</gene>
<evidence type="ECO:0000313" key="2">
    <source>
        <dbReference type="Proteomes" id="UP000179270"/>
    </source>
</evidence>
<reference evidence="1 2" key="1">
    <citation type="journal article" date="2016" name="Nat. Commun.">
        <title>Thousands of microbial genomes shed light on interconnected biogeochemical processes in an aquifer system.</title>
        <authorList>
            <person name="Anantharaman K."/>
            <person name="Brown C.T."/>
            <person name="Hug L.A."/>
            <person name="Sharon I."/>
            <person name="Castelle C.J."/>
            <person name="Probst A.J."/>
            <person name="Thomas B.C."/>
            <person name="Singh A."/>
            <person name="Wilkins M.J."/>
            <person name="Karaoz U."/>
            <person name="Brodie E.L."/>
            <person name="Williams K.H."/>
            <person name="Hubbard S.S."/>
            <person name="Banfield J.F."/>
        </authorList>
    </citation>
    <scope>NUCLEOTIDE SEQUENCE [LARGE SCALE GENOMIC DNA]</scope>
</reference>
<protein>
    <submittedName>
        <fullName evidence="1">Uncharacterized protein</fullName>
    </submittedName>
</protein>
<accession>A0A1F7ICP0</accession>
<dbReference type="AlphaFoldDB" id="A0A1F7ICP0"/>
<evidence type="ECO:0000313" key="1">
    <source>
        <dbReference type="EMBL" id="OGK41125.1"/>
    </source>
</evidence>
<dbReference type="STRING" id="1802055.A3A74_02160"/>
<name>A0A1F7ICP0_9BACT</name>
<dbReference type="EMBL" id="MGAF01000022">
    <property type="protein sequence ID" value="OGK41125.1"/>
    <property type="molecule type" value="Genomic_DNA"/>
</dbReference>
<proteinExistence type="predicted"/>
<organism evidence="1 2">
    <name type="scientific">Candidatus Roizmanbacteria bacterium RIFCSPLOWO2_01_FULL_35_13</name>
    <dbReference type="NCBI Taxonomy" id="1802055"/>
    <lineage>
        <taxon>Bacteria</taxon>
        <taxon>Candidatus Roizmaniibacteriota</taxon>
    </lineage>
</organism>